<dbReference type="InterPro" id="IPR035899">
    <property type="entry name" value="DBL_dom_sf"/>
</dbReference>
<dbReference type="STRING" id="33528.ENSGAFP00000032652"/>
<evidence type="ECO:0000256" key="3">
    <source>
        <dbReference type="ARBA" id="ARBA00022658"/>
    </source>
</evidence>
<dbReference type="SUPFAM" id="SSF50729">
    <property type="entry name" value="PH domain-like"/>
    <property type="match status" value="2"/>
</dbReference>
<gene>
    <name evidence="13" type="ORF">CCH79_00010207</name>
</gene>
<dbReference type="Pfam" id="PF00169">
    <property type="entry name" value="PH"/>
    <property type="match status" value="2"/>
</dbReference>
<evidence type="ECO:0000256" key="5">
    <source>
        <dbReference type="ARBA" id="ARBA00022771"/>
    </source>
</evidence>
<evidence type="ECO:0000256" key="1">
    <source>
        <dbReference type="ARBA" id="ARBA00004245"/>
    </source>
</evidence>
<feature type="domain" description="PH" evidence="10">
    <location>
        <begin position="1175"/>
        <end position="1268"/>
    </location>
</feature>
<organism evidence="13 14">
    <name type="scientific">Gambusia affinis</name>
    <name type="common">Western mosquitofish</name>
    <name type="synonym">Heterandria affinis</name>
    <dbReference type="NCBI Taxonomy" id="33528"/>
    <lineage>
        <taxon>Eukaryota</taxon>
        <taxon>Metazoa</taxon>
        <taxon>Chordata</taxon>
        <taxon>Craniata</taxon>
        <taxon>Vertebrata</taxon>
        <taxon>Euteleostomi</taxon>
        <taxon>Actinopterygii</taxon>
        <taxon>Neopterygii</taxon>
        <taxon>Teleostei</taxon>
        <taxon>Neoteleostei</taxon>
        <taxon>Acanthomorphata</taxon>
        <taxon>Ovalentaria</taxon>
        <taxon>Atherinomorphae</taxon>
        <taxon>Cyprinodontiformes</taxon>
        <taxon>Poeciliidae</taxon>
        <taxon>Poeciliinae</taxon>
        <taxon>Gambusia</taxon>
    </lineage>
</organism>
<evidence type="ECO:0000259" key="11">
    <source>
        <dbReference type="PROSITE" id="PS50010"/>
    </source>
</evidence>
<evidence type="ECO:0000256" key="6">
    <source>
        <dbReference type="ARBA" id="ARBA00022833"/>
    </source>
</evidence>
<accession>A0A315VQT9</accession>
<dbReference type="OMA" id="CSQENCT"/>
<evidence type="ECO:0000313" key="13">
    <source>
        <dbReference type="EMBL" id="PWA24713.1"/>
    </source>
</evidence>
<protein>
    <recommendedName>
        <fullName evidence="15">FYVE, RhoGEF and PH domain-containing protein 6</fullName>
    </recommendedName>
</protein>
<dbReference type="InterPro" id="IPR017455">
    <property type="entry name" value="Znf_FYVE-rel"/>
</dbReference>
<dbReference type="SMART" id="SM00325">
    <property type="entry name" value="RhoGEF"/>
    <property type="match status" value="1"/>
</dbReference>
<feature type="compositionally biased region" description="Basic and acidic residues" evidence="9">
    <location>
        <begin position="263"/>
        <end position="288"/>
    </location>
</feature>
<feature type="domain" description="FYVE-type" evidence="12">
    <location>
        <begin position="1075"/>
        <end position="1134"/>
    </location>
</feature>
<feature type="compositionally biased region" description="Low complexity" evidence="9">
    <location>
        <begin position="198"/>
        <end position="211"/>
    </location>
</feature>
<dbReference type="GO" id="GO:0005737">
    <property type="term" value="C:cytoplasm"/>
    <property type="evidence" value="ECO:0007669"/>
    <property type="project" value="TreeGrafter"/>
</dbReference>
<keyword evidence="4" id="KW-0479">Metal-binding</keyword>
<dbReference type="Gene3D" id="1.20.900.10">
    <property type="entry name" value="Dbl homology (DH) domain"/>
    <property type="match status" value="1"/>
</dbReference>
<feature type="compositionally biased region" description="Polar residues" evidence="9">
    <location>
        <begin position="145"/>
        <end position="163"/>
    </location>
</feature>
<dbReference type="GO" id="GO:0005856">
    <property type="term" value="C:cytoskeleton"/>
    <property type="evidence" value="ECO:0007669"/>
    <property type="project" value="UniProtKB-SubCell"/>
</dbReference>
<dbReference type="PROSITE" id="PS50010">
    <property type="entry name" value="DH_2"/>
    <property type="match status" value="1"/>
</dbReference>
<dbReference type="AlphaFoldDB" id="A0A315VQT9"/>
<name>A0A315VQT9_GAMAF</name>
<feature type="compositionally biased region" description="Acidic residues" evidence="9">
    <location>
        <begin position="681"/>
        <end position="699"/>
    </location>
</feature>
<dbReference type="EMBL" id="NHOQ01001396">
    <property type="protein sequence ID" value="PWA24713.1"/>
    <property type="molecule type" value="Genomic_DNA"/>
</dbReference>
<keyword evidence="5 8" id="KW-0863">Zinc-finger</keyword>
<dbReference type="SMART" id="SM00233">
    <property type="entry name" value="PH"/>
    <property type="match status" value="2"/>
</dbReference>
<dbReference type="SUPFAM" id="SSF48065">
    <property type="entry name" value="DBL homology domain (DH-domain)"/>
    <property type="match status" value="1"/>
</dbReference>
<dbReference type="Gene3D" id="3.30.40.10">
    <property type="entry name" value="Zinc/RING finger domain, C3HC4 (zinc finger)"/>
    <property type="match status" value="1"/>
</dbReference>
<keyword evidence="2" id="KW-0963">Cytoplasm</keyword>
<reference evidence="13 14" key="1">
    <citation type="journal article" date="2018" name="G3 (Bethesda)">
        <title>A High-Quality Reference Genome for the Invasive Mosquitofish Gambusia affinis Using a Chicago Library.</title>
        <authorList>
            <person name="Hoffberg S.L."/>
            <person name="Troendle N.J."/>
            <person name="Glenn T.C."/>
            <person name="Mahmud O."/>
            <person name="Louha S."/>
            <person name="Chalopin D."/>
            <person name="Bennetzen J.L."/>
            <person name="Mauricio R."/>
        </authorList>
    </citation>
    <scope>NUCLEOTIDE SEQUENCE [LARGE SCALE GENOMIC DNA]</scope>
    <source>
        <strain evidence="13">NE01/NJP1002.9</strain>
        <tissue evidence="13">Muscle</tissue>
    </source>
</reference>
<feature type="region of interest" description="Disordered" evidence="9">
    <location>
        <begin position="127"/>
        <end position="317"/>
    </location>
</feature>
<comment type="caution">
    <text evidence="13">The sequence shown here is derived from an EMBL/GenBank/DDBJ whole genome shotgun (WGS) entry which is preliminary data.</text>
</comment>
<feature type="compositionally biased region" description="Pro residues" evidence="9">
    <location>
        <begin position="238"/>
        <end position="254"/>
    </location>
</feature>
<feature type="compositionally biased region" description="Pro residues" evidence="9">
    <location>
        <begin position="34"/>
        <end position="49"/>
    </location>
</feature>
<feature type="compositionally biased region" description="Basic and acidic residues" evidence="9">
    <location>
        <begin position="463"/>
        <end position="480"/>
    </location>
</feature>
<sequence>MERPPVAPKPKFIPKQRPVLSSLVPKRDGLSPLDPGPPRKVKPALPPKPCLAKLPSPSESKPPIWKRTQQEPALETHQRVATLNSHNGMSHSKKPDWDYIIPICLCSQENCTCVKNKKLEQGDKDFELSHVGKPEENQKTVPIPQGSQDNNRGKTNNTKSQVMNNSSSNGHIINHNKVNRTQNHNSDSYSLSTENSVGPSPRSSSEGIESSAIHPDVRRTGQQAGSLGTEQTSALQPKRPPPVLRKPLPVPVPQKPRRCVPAHQEKVEEDRDETAVQEKREASVKEIEVSTDGKGCSSLSVNEPGNENRPPVFLSARRACPPPVPPYRKKPLLSHHLNTPSPSMQTPSKDMCVEDSSRGSGIHEIELCVDGEVDKMQKKVVADQEESNHLPFRTSLKQAELEDLPTTILAAENKRMENKMPRKLRRNKSSLGLSQKKEILEDKRVNKLEDFEARQASTVPDGVSKELMRRELPLTPDEKPSKKHATAGKNKPSRSSTAKKKAKSFSTADCNRSEGQRGNSFKKMLELKLVKKSPPKTPAKPDRTNESTVNDSLPAPHRDPYVQQNFPVFVDTDNNFHHSQTNVEQSVDGDELYPEPKESAIYETILYDDVPQYENVNVGKAHSPPGFYTEGWPRSPYDDEGIYELQDPYVSPVKNSEQDQTPTEYHRNSVDEEAAFISDTFSDDDIAVNTSDEDDEDDSSVNSDKDDAEHPAQSTVQSGQKKSKIQHIATEIMTSESVFVDVLKLLHVDFREAVHKASRQNGKPVIEERHLQQILYYLPQLYELNQDLLKELEQRVANWDESSQVADIFLKKGPYLKMYSTYIREFDKNVALLVEQSKKNSAFAAVVKEFETSPRCANLAVKHYLLKPVQRIPQYQLLLTEYLKNLSVDSDDYKDTEAALSLVKEVANHANDIMKHGDNFQKLVQVQCRLNGNQEIVQPGRSFIKEGVLMKLSRKVMQPRMFFLLSDVLLYTTPVQSGQYKLKNMLSLAGMKVSKPSQEAYQNELNIESVERSFILSASSAAERDEWLKTISSAIGEYTKKKISFITTNKPAEEHLGESVDGPSLGSTAPIWIPDTRTTMCMICTCDFTLTWRRHHCRACGKVVCQACSSNKHCLAYLKKQSARVCDQCFDILEHKSEIASGATLLPGSKATVAFNRKHKRIPAALKEVSANTDNSSMSGYLQRTKHNKKQGKRLWFVIKDKVLYTYAASEDVAALESLPLLGFVLEVDSSQKQQFKLFHKNTLHYIFRADDVQTAQRWIDTFKEAVVL</sequence>
<evidence type="ECO:0000256" key="8">
    <source>
        <dbReference type="PROSITE-ProRule" id="PRU00091"/>
    </source>
</evidence>
<feature type="compositionally biased region" description="Low complexity" evidence="9">
    <location>
        <begin position="164"/>
        <end position="176"/>
    </location>
</feature>
<feature type="non-terminal residue" evidence="13">
    <location>
        <position position="1269"/>
    </location>
</feature>
<proteinExistence type="predicted"/>
<feature type="compositionally biased region" description="Basic and acidic residues" evidence="9">
    <location>
        <begin position="435"/>
        <end position="453"/>
    </location>
</feature>
<evidence type="ECO:0000256" key="7">
    <source>
        <dbReference type="ARBA" id="ARBA00023212"/>
    </source>
</evidence>
<dbReference type="InterPro" id="IPR000306">
    <property type="entry name" value="Znf_FYVE"/>
</dbReference>
<keyword evidence="7" id="KW-0206">Cytoskeleton</keyword>
<dbReference type="PANTHER" id="PTHR12673:SF12">
    <property type="entry name" value="FYVE, RHOGEF AND PH DOMAIN-CONTAINING PROTEIN 6"/>
    <property type="match status" value="1"/>
</dbReference>
<evidence type="ECO:0000259" key="12">
    <source>
        <dbReference type="PROSITE" id="PS50178"/>
    </source>
</evidence>
<dbReference type="InterPro" id="IPR013083">
    <property type="entry name" value="Znf_RING/FYVE/PHD"/>
</dbReference>
<keyword evidence="3" id="KW-0344">Guanine-nucleotide releasing factor</keyword>
<evidence type="ECO:0000259" key="10">
    <source>
        <dbReference type="PROSITE" id="PS50003"/>
    </source>
</evidence>
<feature type="region of interest" description="Disordered" evidence="9">
    <location>
        <begin position="412"/>
        <end position="561"/>
    </location>
</feature>
<dbReference type="PROSITE" id="PS50178">
    <property type="entry name" value="ZF_FYVE"/>
    <property type="match status" value="1"/>
</dbReference>
<dbReference type="SMART" id="SM00064">
    <property type="entry name" value="FYVE"/>
    <property type="match status" value="1"/>
</dbReference>
<dbReference type="GO" id="GO:0008270">
    <property type="term" value="F:zinc ion binding"/>
    <property type="evidence" value="ECO:0007669"/>
    <property type="project" value="UniProtKB-KW"/>
</dbReference>
<dbReference type="PROSITE" id="PS50003">
    <property type="entry name" value="PH_DOMAIN"/>
    <property type="match status" value="2"/>
</dbReference>
<dbReference type="CDD" id="cd15743">
    <property type="entry name" value="FYVE_FGD6"/>
    <property type="match status" value="1"/>
</dbReference>
<evidence type="ECO:0000256" key="9">
    <source>
        <dbReference type="SAM" id="MobiDB-lite"/>
    </source>
</evidence>
<dbReference type="CDD" id="cd13237">
    <property type="entry name" value="PH2_FGD5_FGD6"/>
    <property type="match status" value="1"/>
</dbReference>
<feature type="region of interest" description="Disordered" evidence="9">
    <location>
        <begin position="1"/>
        <end position="76"/>
    </location>
</feature>
<feature type="compositionally biased region" description="Polar residues" evidence="9">
    <location>
        <begin position="179"/>
        <end position="197"/>
    </location>
</feature>
<dbReference type="Pfam" id="PF01363">
    <property type="entry name" value="FYVE"/>
    <property type="match status" value="1"/>
</dbReference>
<keyword evidence="14" id="KW-1185">Reference proteome</keyword>
<evidence type="ECO:0008006" key="15">
    <source>
        <dbReference type="Google" id="ProtNLM"/>
    </source>
</evidence>
<dbReference type="Gene3D" id="2.30.29.30">
    <property type="entry name" value="Pleckstrin-homology domain (PH domain)/Phosphotyrosine-binding domain (PTB)"/>
    <property type="match status" value="2"/>
</dbReference>
<dbReference type="GO" id="GO:0005085">
    <property type="term" value="F:guanyl-nucleotide exchange factor activity"/>
    <property type="evidence" value="ECO:0007669"/>
    <property type="project" value="UniProtKB-KW"/>
</dbReference>
<keyword evidence="6" id="KW-0862">Zinc</keyword>
<dbReference type="InterPro" id="IPR051092">
    <property type="entry name" value="FYVE_RhoGEF_PH"/>
</dbReference>
<dbReference type="CDD" id="cd00160">
    <property type="entry name" value="RhoGEF"/>
    <property type="match status" value="1"/>
</dbReference>
<dbReference type="InterPro" id="IPR000219">
    <property type="entry name" value="DH_dom"/>
</dbReference>
<dbReference type="Pfam" id="PF00621">
    <property type="entry name" value="RhoGEF"/>
    <property type="match status" value="1"/>
</dbReference>
<evidence type="ECO:0000256" key="2">
    <source>
        <dbReference type="ARBA" id="ARBA00022490"/>
    </source>
</evidence>
<feature type="domain" description="PH" evidence="10">
    <location>
        <begin position="942"/>
        <end position="1036"/>
    </location>
</feature>
<comment type="subcellular location">
    <subcellularLocation>
        <location evidence="1">Cytoplasm</location>
        <location evidence="1">Cytoskeleton</location>
    </subcellularLocation>
</comment>
<dbReference type="PANTHER" id="PTHR12673">
    <property type="entry name" value="FACIOGENITAL DYSPLASIA PROTEIN"/>
    <property type="match status" value="1"/>
</dbReference>
<feature type="compositionally biased region" description="Polar residues" evidence="9">
    <location>
        <begin position="220"/>
        <end position="234"/>
    </location>
</feature>
<feature type="domain" description="DH" evidence="11">
    <location>
        <begin position="724"/>
        <end position="913"/>
    </location>
</feature>
<dbReference type="InterPro" id="IPR011993">
    <property type="entry name" value="PH-like_dom_sf"/>
</dbReference>
<dbReference type="InterPro" id="IPR001849">
    <property type="entry name" value="PH_domain"/>
</dbReference>
<feature type="compositionally biased region" description="Basic and acidic residues" evidence="9">
    <location>
        <begin position="127"/>
        <end position="138"/>
    </location>
</feature>
<dbReference type="Proteomes" id="UP000250572">
    <property type="component" value="Unassembled WGS sequence"/>
</dbReference>
<evidence type="ECO:0000313" key="14">
    <source>
        <dbReference type="Proteomes" id="UP000250572"/>
    </source>
</evidence>
<evidence type="ECO:0000256" key="4">
    <source>
        <dbReference type="ARBA" id="ARBA00022723"/>
    </source>
</evidence>
<feature type="region of interest" description="Disordered" evidence="9">
    <location>
        <begin position="678"/>
        <end position="723"/>
    </location>
</feature>